<dbReference type="Pfam" id="PF00383">
    <property type="entry name" value="dCMP_cyt_deam_1"/>
    <property type="match status" value="1"/>
</dbReference>
<dbReference type="InterPro" id="IPR016192">
    <property type="entry name" value="APOBEC/CMP_deaminase_Zn-bd"/>
</dbReference>
<keyword evidence="7 15" id="KW-0378">Hydrolase</keyword>
<evidence type="ECO:0000256" key="2">
    <source>
        <dbReference type="ARBA" id="ARBA00003949"/>
    </source>
</evidence>
<dbReference type="GO" id="GO:0004126">
    <property type="term" value="F:cytidine deaminase activity"/>
    <property type="evidence" value="ECO:0007669"/>
    <property type="project" value="UniProtKB-UniRule"/>
</dbReference>
<proteinExistence type="inferred from homology"/>
<accession>A0A1I4GXZ1</accession>
<dbReference type="InterPro" id="IPR006262">
    <property type="entry name" value="Cyt_deam_tetra"/>
</dbReference>
<keyword evidence="6 14" id="KW-0479">Metal-binding</keyword>
<dbReference type="PROSITE" id="PS51747">
    <property type="entry name" value="CYT_DCMP_DEAMINASES_2"/>
    <property type="match status" value="1"/>
</dbReference>
<feature type="active site" description="Proton donor" evidence="12">
    <location>
        <position position="65"/>
    </location>
</feature>
<feature type="binding site" evidence="14">
    <location>
        <position position="96"/>
    </location>
    <ligand>
        <name>Zn(2+)</name>
        <dbReference type="ChEBI" id="CHEBI:29105"/>
        <note>catalytic</note>
    </ligand>
</feature>
<evidence type="ECO:0000256" key="3">
    <source>
        <dbReference type="ARBA" id="ARBA00006576"/>
    </source>
</evidence>
<keyword evidence="18" id="KW-1185">Reference proteome</keyword>
<dbReference type="NCBIfam" id="NF004064">
    <property type="entry name" value="PRK05578.1"/>
    <property type="match status" value="1"/>
</dbReference>
<evidence type="ECO:0000256" key="11">
    <source>
        <dbReference type="ARBA" id="ARBA00049558"/>
    </source>
</evidence>
<dbReference type="InterPro" id="IPR002125">
    <property type="entry name" value="CMP_dCMP_dom"/>
</dbReference>
<dbReference type="PROSITE" id="PS00903">
    <property type="entry name" value="CYT_DCMP_DEAMINASES_1"/>
    <property type="match status" value="1"/>
</dbReference>
<evidence type="ECO:0000256" key="5">
    <source>
        <dbReference type="ARBA" id="ARBA00018266"/>
    </source>
</evidence>
<evidence type="ECO:0000256" key="14">
    <source>
        <dbReference type="PIRSR" id="PIRSR606262-3"/>
    </source>
</evidence>
<dbReference type="FunFam" id="3.40.140.10:FF:000008">
    <property type="entry name" value="Cytidine deaminase"/>
    <property type="match status" value="1"/>
</dbReference>
<dbReference type="CDD" id="cd01283">
    <property type="entry name" value="cytidine_deaminase"/>
    <property type="match status" value="1"/>
</dbReference>
<feature type="domain" description="CMP/dCMP-type deaminase" evidence="16">
    <location>
        <begin position="11"/>
        <end position="138"/>
    </location>
</feature>
<comment type="catalytic activity">
    <reaction evidence="10 15">
        <text>2'-deoxycytidine + H2O + H(+) = 2'-deoxyuridine + NH4(+)</text>
        <dbReference type="Rhea" id="RHEA:13433"/>
        <dbReference type="ChEBI" id="CHEBI:15377"/>
        <dbReference type="ChEBI" id="CHEBI:15378"/>
        <dbReference type="ChEBI" id="CHEBI:15698"/>
        <dbReference type="ChEBI" id="CHEBI:16450"/>
        <dbReference type="ChEBI" id="CHEBI:28938"/>
        <dbReference type="EC" id="3.5.4.5"/>
    </reaction>
</comment>
<organism evidence="17 18">
    <name type="scientific">Methylorubrum salsuginis</name>
    <dbReference type="NCBI Taxonomy" id="414703"/>
    <lineage>
        <taxon>Bacteria</taxon>
        <taxon>Pseudomonadati</taxon>
        <taxon>Pseudomonadota</taxon>
        <taxon>Alphaproteobacteria</taxon>
        <taxon>Hyphomicrobiales</taxon>
        <taxon>Methylobacteriaceae</taxon>
        <taxon>Methylorubrum</taxon>
    </lineage>
</organism>
<evidence type="ECO:0000313" key="17">
    <source>
        <dbReference type="EMBL" id="SFL34313.1"/>
    </source>
</evidence>
<dbReference type="GO" id="GO:0008270">
    <property type="term" value="F:zinc ion binding"/>
    <property type="evidence" value="ECO:0007669"/>
    <property type="project" value="UniProtKB-UniRule"/>
</dbReference>
<dbReference type="PANTHER" id="PTHR11644">
    <property type="entry name" value="CYTIDINE DEAMINASE"/>
    <property type="match status" value="1"/>
</dbReference>
<evidence type="ECO:0000256" key="7">
    <source>
        <dbReference type="ARBA" id="ARBA00022801"/>
    </source>
</evidence>
<keyword evidence="8 14" id="KW-0862">Zinc</keyword>
<evidence type="ECO:0000313" key="18">
    <source>
        <dbReference type="Proteomes" id="UP000198804"/>
    </source>
</evidence>
<dbReference type="RefSeq" id="WP_091948238.1">
    <property type="nucleotide sequence ID" value="NZ_FOSV01000013.1"/>
</dbReference>
<evidence type="ECO:0000256" key="4">
    <source>
        <dbReference type="ARBA" id="ARBA00012783"/>
    </source>
</evidence>
<feature type="binding site" evidence="14">
    <location>
        <position position="63"/>
    </location>
    <ligand>
        <name>Zn(2+)</name>
        <dbReference type="ChEBI" id="CHEBI:29105"/>
        <note>catalytic</note>
    </ligand>
</feature>
<evidence type="ECO:0000256" key="15">
    <source>
        <dbReference type="RuleBase" id="RU364006"/>
    </source>
</evidence>
<dbReference type="EC" id="3.5.4.5" evidence="4 15"/>
<dbReference type="STRING" id="414703.SAMN04488125_11338"/>
<evidence type="ECO:0000256" key="10">
    <source>
        <dbReference type="ARBA" id="ARBA00049252"/>
    </source>
</evidence>
<reference evidence="18" key="1">
    <citation type="submission" date="2016-10" db="EMBL/GenBank/DDBJ databases">
        <authorList>
            <person name="Varghese N."/>
            <person name="Submissions S."/>
        </authorList>
    </citation>
    <scope>NUCLEOTIDE SEQUENCE [LARGE SCALE GENOMIC DNA]</scope>
    <source>
        <strain evidence="18">CGMCC 1.6474</strain>
    </source>
</reference>
<sequence>MTAPGAPAQSPDLDALFAAASAVRARAHAPYSGFSVGAALIDEAGRVHAGCNVENAAYPVGTCAEAGAVAAMIAGGGRRIRAILILADSPAPVTPCGACRQRIREFAGPDTPILAAGPEGIRARFTLEALLPASFGPEHLPEHSIDGE</sequence>
<evidence type="ECO:0000256" key="1">
    <source>
        <dbReference type="ARBA" id="ARBA00001947"/>
    </source>
</evidence>
<dbReference type="GO" id="GO:0042802">
    <property type="term" value="F:identical protein binding"/>
    <property type="evidence" value="ECO:0007669"/>
    <property type="project" value="UniProtKB-ARBA"/>
</dbReference>
<protein>
    <recommendedName>
        <fullName evidence="5 15">Cytidine deaminase</fullName>
        <ecNumber evidence="4 15">3.5.4.5</ecNumber>
    </recommendedName>
    <alternativeName>
        <fullName evidence="9 15">Cytidine aminohydrolase</fullName>
    </alternativeName>
</protein>
<evidence type="ECO:0000256" key="12">
    <source>
        <dbReference type="PIRSR" id="PIRSR606262-1"/>
    </source>
</evidence>
<dbReference type="GO" id="GO:0055086">
    <property type="term" value="P:nucleobase-containing small molecule metabolic process"/>
    <property type="evidence" value="ECO:0007669"/>
    <property type="project" value="UniProtKB-ARBA"/>
</dbReference>
<feature type="binding site" evidence="13">
    <location>
        <begin position="52"/>
        <end position="58"/>
    </location>
    <ligand>
        <name>substrate</name>
    </ligand>
</feature>
<evidence type="ECO:0000259" key="16">
    <source>
        <dbReference type="PROSITE" id="PS51747"/>
    </source>
</evidence>
<dbReference type="GO" id="GO:0072527">
    <property type="term" value="P:pyrimidine-containing compound metabolic process"/>
    <property type="evidence" value="ECO:0007669"/>
    <property type="project" value="UniProtKB-ARBA"/>
</dbReference>
<comment type="similarity">
    <text evidence="3 15">Belongs to the cytidine and deoxycytidylate deaminase family.</text>
</comment>
<comment type="cofactor">
    <cofactor evidence="1 14 15">
        <name>Zn(2+)</name>
        <dbReference type="ChEBI" id="CHEBI:29105"/>
    </cofactor>
</comment>
<evidence type="ECO:0000256" key="9">
    <source>
        <dbReference type="ARBA" id="ARBA00032005"/>
    </source>
</evidence>
<dbReference type="InterPro" id="IPR016193">
    <property type="entry name" value="Cytidine_deaminase-like"/>
</dbReference>
<gene>
    <name evidence="17" type="ORF">SAMN04488125_11338</name>
</gene>
<dbReference type="PANTHER" id="PTHR11644:SF2">
    <property type="entry name" value="CYTIDINE DEAMINASE"/>
    <property type="match status" value="1"/>
</dbReference>
<dbReference type="Gene3D" id="3.40.140.10">
    <property type="entry name" value="Cytidine Deaminase, domain 2"/>
    <property type="match status" value="1"/>
</dbReference>
<evidence type="ECO:0000256" key="13">
    <source>
        <dbReference type="PIRSR" id="PIRSR606262-2"/>
    </source>
</evidence>
<feature type="binding site" evidence="14">
    <location>
        <position position="99"/>
    </location>
    <ligand>
        <name>Zn(2+)</name>
        <dbReference type="ChEBI" id="CHEBI:29105"/>
        <note>catalytic</note>
    </ligand>
</feature>
<comment type="catalytic activity">
    <reaction evidence="11 15">
        <text>cytidine + H2O + H(+) = uridine + NH4(+)</text>
        <dbReference type="Rhea" id="RHEA:16069"/>
        <dbReference type="ChEBI" id="CHEBI:15377"/>
        <dbReference type="ChEBI" id="CHEBI:15378"/>
        <dbReference type="ChEBI" id="CHEBI:16704"/>
        <dbReference type="ChEBI" id="CHEBI:17562"/>
        <dbReference type="ChEBI" id="CHEBI:28938"/>
        <dbReference type="EC" id="3.5.4.5"/>
    </reaction>
</comment>
<dbReference type="GO" id="GO:0005829">
    <property type="term" value="C:cytosol"/>
    <property type="evidence" value="ECO:0007669"/>
    <property type="project" value="TreeGrafter"/>
</dbReference>
<evidence type="ECO:0000256" key="6">
    <source>
        <dbReference type="ARBA" id="ARBA00022723"/>
    </source>
</evidence>
<dbReference type="AlphaFoldDB" id="A0A1I4GXZ1"/>
<evidence type="ECO:0000256" key="8">
    <source>
        <dbReference type="ARBA" id="ARBA00022833"/>
    </source>
</evidence>
<dbReference type="OrthoDB" id="9795347at2"/>
<dbReference type="InterPro" id="IPR050202">
    <property type="entry name" value="Cyt/Deoxycyt_deaminase"/>
</dbReference>
<comment type="function">
    <text evidence="2 15">This enzyme scavenges exogenous and endogenous cytidine and 2'-deoxycytidine for UMP synthesis.</text>
</comment>
<dbReference type="Proteomes" id="UP000198804">
    <property type="component" value="Unassembled WGS sequence"/>
</dbReference>
<name>A0A1I4GXZ1_9HYPH</name>
<dbReference type="EMBL" id="FOSV01000013">
    <property type="protein sequence ID" value="SFL34313.1"/>
    <property type="molecule type" value="Genomic_DNA"/>
</dbReference>
<dbReference type="NCBIfam" id="TIGR01354">
    <property type="entry name" value="cyt_deam_tetra"/>
    <property type="match status" value="1"/>
</dbReference>
<dbReference type="SUPFAM" id="SSF53927">
    <property type="entry name" value="Cytidine deaminase-like"/>
    <property type="match status" value="1"/>
</dbReference>